<reference evidence="1 2" key="3">
    <citation type="journal article" date="2013" name="Rice">
        <title>Improvement of the Oryza sativa Nipponbare reference genome using next generation sequence and optical map data.</title>
        <authorList>
            <person name="Kawahara Y."/>
            <person name="de la Bastide M."/>
            <person name="Hamilton J.P."/>
            <person name="Kanamori H."/>
            <person name="McCombie W.R."/>
            <person name="Ouyang S."/>
            <person name="Schwartz D.C."/>
            <person name="Tanaka T."/>
            <person name="Wu J."/>
            <person name="Zhou S."/>
            <person name="Childs K.L."/>
            <person name="Davidson R.M."/>
            <person name="Lin H."/>
            <person name="Quesada-Ocampo L."/>
            <person name="Vaillancourt B."/>
            <person name="Sakai H."/>
            <person name="Lee S.S."/>
            <person name="Kim J."/>
            <person name="Numa H."/>
            <person name="Itoh T."/>
            <person name="Buell C.R."/>
            <person name="Matsumoto T."/>
        </authorList>
    </citation>
    <scope>NUCLEOTIDE SEQUENCE [LARGE SCALE GENOMIC DNA]</scope>
    <source>
        <strain evidence="2">cv. Nipponbare</strain>
    </source>
</reference>
<name>A0A0P0W831_ORYSJ</name>
<organism evidence="1 2">
    <name type="scientific">Oryza sativa subsp. japonica</name>
    <name type="common">Rice</name>
    <dbReference type="NCBI Taxonomy" id="39947"/>
    <lineage>
        <taxon>Eukaryota</taxon>
        <taxon>Viridiplantae</taxon>
        <taxon>Streptophyta</taxon>
        <taxon>Embryophyta</taxon>
        <taxon>Tracheophyta</taxon>
        <taxon>Spermatophyta</taxon>
        <taxon>Magnoliopsida</taxon>
        <taxon>Liliopsida</taxon>
        <taxon>Poales</taxon>
        <taxon>Poaceae</taxon>
        <taxon>BOP clade</taxon>
        <taxon>Oryzoideae</taxon>
        <taxon>Oryzeae</taxon>
        <taxon>Oryzinae</taxon>
        <taxon>Oryza</taxon>
        <taxon>Oryza sativa</taxon>
    </lineage>
</organism>
<dbReference type="AlphaFoldDB" id="A0A0P0W831"/>
<proteinExistence type="predicted"/>
<evidence type="ECO:0000313" key="1">
    <source>
        <dbReference type="EMBL" id="BAS88256.1"/>
    </source>
</evidence>
<sequence length="184" mass="20205">MGFTWKPETPSMIISAGPPWFVAKVGNPQFIASMTVSPNASYSAGCTNAPFVSAMQRYSSPLRTRSVCALIQRICPLSWYLSIRLCILFISSISSRSLDCEASRSPATTTRLTRSLSFLFWPYHSTSPVMFFTLSSLAIEKMIGFLAVRVVAYMCSSVSSLLYSSSSICGCKSVSRFCFCVKGK</sequence>
<keyword evidence="2" id="KW-1185">Reference proteome</keyword>
<reference evidence="1 2" key="2">
    <citation type="journal article" date="2013" name="Plant Cell Physiol.">
        <title>Rice Annotation Project Database (RAP-DB): an integrative and interactive database for rice genomics.</title>
        <authorList>
            <person name="Sakai H."/>
            <person name="Lee S.S."/>
            <person name="Tanaka T."/>
            <person name="Numa H."/>
            <person name="Kim J."/>
            <person name="Kawahara Y."/>
            <person name="Wakimoto H."/>
            <person name="Yang C.C."/>
            <person name="Iwamoto M."/>
            <person name="Abe T."/>
            <person name="Yamada Y."/>
            <person name="Muto A."/>
            <person name="Inokuchi H."/>
            <person name="Ikemura T."/>
            <person name="Matsumoto T."/>
            <person name="Sasaki T."/>
            <person name="Itoh T."/>
        </authorList>
    </citation>
    <scope>NUCLEOTIDE SEQUENCE [LARGE SCALE GENOMIC DNA]</scope>
    <source>
        <strain evidence="2">cv. Nipponbare</strain>
    </source>
</reference>
<dbReference type="EMBL" id="AP014960">
    <property type="protein sequence ID" value="BAS88256.1"/>
    <property type="molecule type" value="Genomic_DNA"/>
</dbReference>
<dbReference type="Proteomes" id="UP000059680">
    <property type="component" value="Chromosome 4"/>
</dbReference>
<accession>A0A0P0W831</accession>
<evidence type="ECO:0000313" key="2">
    <source>
        <dbReference type="Proteomes" id="UP000059680"/>
    </source>
</evidence>
<reference evidence="2" key="1">
    <citation type="journal article" date="2005" name="Nature">
        <title>The map-based sequence of the rice genome.</title>
        <authorList>
            <consortium name="International rice genome sequencing project (IRGSP)"/>
            <person name="Matsumoto T."/>
            <person name="Wu J."/>
            <person name="Kanamori H."/>
            <person name="Katayose Y."/>
            <person name="Fujisawa M."/>
            <person name="Namiki N."/>
            <person name="Mizuno H."/>
            <person name="Yamamoto K."/>
            <person name="Antonio B.A."/>
            <person name="Baba T."/>
            <person name="Sakata K."/>
            <person name="Nagamura Y."/>
            <person name="Aoki H."/>
            <person name="Arikawa K."/>
            <person name="Arita K."/>
            <person name="Bito T."/>
            <person name="Chiden Y."/>
            <person name="Fujitsuka N."/>
            <person name="Fukunaka R."/>
            <person name="Hamada M."/>
            <person name="Harada C."/>
            <person name="Hayashi A."/>
            <person name="Hijishita S."/>
            <person name="Honda M."/>
            <person name="Hosokawa S."/>
            <person name="Ichikawa Y."/>
            <person name="Idonuma A."/>
            <person name="Iijima M."/>
            <person name="Ikeda M."/>
            <person name="Ikeno M."/>
            <person name="Ito K."/>
            <person name="Ito S."/>
            <person name="Ito T."/>
            <person name="Ito Y."/>
            <person name="Ito Y."/>
            <person name="Iwabuchi A."/>
            <person name="Kamiya K."/>
            <person name="Karasawa W."/>
            <person name="Kurita K."/>
            <person name="Katagiri S."/>
            <person name="Kikuta A."/>
            <person name="Kobayashi H."/>
            <person name="Kobayashi N."/>
            <person name="Machita K."/>
            <person name="Maehara T."/>
            <person name="Masukawa M."/>
            <person name="Mizubayashi T."/>
            <person name="Mukai Y."/>
            <person name="Nagasaki H."/>
            <person name="Nagata Y."/>
            <person name="Naito S."/>
            <person name="Nakashima M."/>
            <person name="Nakama Y."/>
            <person name="Nakamichi Y."/>
            <person name="Nakamura M."/>
            <person name="Meguro A."/>
            <person name="Negishi M."/>
            <person name="Ohta I."/>
            <person name="Ohta T."/>
            <person name="Okamoto M."/>
            <person name="Ono N."/>
            <person name="Saji S."/>
            <person name="Sakaguchi M."/>
            <person name="Sakai K."/>
            <person name="Shibata M."/>
            <person name="Shimokawa T."/>
            <person name="Song J."/>
            <person name="Takazaki Y."/>
            <person name="Terasawa K."/>
            <person name="Tsugane M."/>
            <person name="Tsuji K."/>
            <person name="Ueda S."/>
            <person name="Waki K."/>
            <person name="Yamagata H."/>
            <person name="Yamamoto M."/>
            <person name="Yamamoto S."/>
            <person name="Yamane H."/>
            <person name="Yoshiki S."/>
            <person name="Yoshihara R."/>
            <person name="Yukawa K."/>
            <person name="Zhong H."/>
            <person name="Yano M."/>
            <person name="Yuan Q."/>
            <person name="Ouyang S."/>
            <person name="Liu J."/>
            <person name="Jones K.M."/>
            <person name="Gansberger K."/>
            <person name="Moffat K."/>
            <person name="Hill J."/>
            <person name="Bera J."/>
            <person name="Fadrosh D."/>
            <person name="Jin S."/>
            <person name="Johri S."/>
            <person name="Kim M."/>
            <person name="Overton L."/>
            <person name="Reardon M."/>
            <person name="Tsitrin T."/>
            <person name="Vuong H."/>
            <person name="Weaver B."/>
            <person name="Ciecko A."/>
            <person name="Tallon L."/>
            <person name="Jackson J."/>
            <person name="Pai G."/>
            <person name="Aken S.V."/>
            <person name="Utterback T."/>
            <person name="Reidmuller S."/>
            <person name="Feldblyum T."/>
            <person name="Hsiao J."/>
            <person name="Zismann V."/>
            <person name="Iobst S."/>
            <person name="de Vazeille A.R."/>
            <person name="Buell C.R."/>
            <person name="Ying K."/>
            <person name="Li Y."/>
            <person name="Lu T."/>
            <person name="Huang Y."/>
            <person name="Zhao Q."/>
            <person name="Feng Q."/>
            <person name="Zhang L."/>
            <person name="Zhu J."/>
            <person name="Weng Q."/>
            <person name="Mu J."/>
            <person name="Lu Y."/>
            <person name="Fan D."/>
            <person name="Liu Y."/>
            <person name="Guan J."/>
            <person name="Zhang Y."/>
            <person name="Yu S."/>
            <person name="Liu X."/>
            <person name="Zhang Y."/>
            <person name="Hong G."/>
            <person name="Han B."/>
            <person name="Choisne N."/>
            <person name="Demange N."/>
            <person name="Orjeda G."/>
            <person name="Samain S."/>
            <person name="Cattolico L."/>
            <person name="Pelletier E."/>
            <person name="Couloux A."/>
            <person name="Segurens B."/>
            <person name="Wincker P."/>
            <person name="D'Hont A."/>
            <person name="Scarpelli C."/>
            <person name="Weissenbach J."/>
            <person name="Salanoubat M."/>
            <person name="Quetier F."/>
            <person name="Yu Y."/>
            <person name="Kim H.R."/>
            <person name="Rambo T."/>
            <person name="Currie J."/>
            <person name="Collura K."/>
            <person name="Luo M."/>
            <person name="Yang T."/>
            <person name="Ammiraju J.S.S."/>
            <person name="Engler F."/>
            <person name="Soderlund C."/>
            <person name="Wing R.A."/>
            <person name="Palmer L.E."/>
            <person name="de la Bastide M."/>
            <person name="Spiegel L."/>
            <person name="Nascimento L."/>
            <person name="Zutavern T."/>
            <person name="O'Shaughnessy A."/>
            <person name="Dike S."/>
            <person name="Dedhia N."/>
            <person name="Preston R."/>
            <person name="Balija V."/>
            <person name="McCombie W.R."/>
            <person name="Chow T."/>
            <person name="Chen H."/>
            <person name="Chung M."/>
            <person name="Chen C."/>
            <person name="Shaw J."/>
            <person name="Wu H."/>
            <person name="Hsiao K."/>
            <person name="Chao Y."/>
            <person name="Chu M."/>
            <person name="Cheng C."/>
            <person name="Hour A."/>
            <person name="Lee P."/>
            <person name="Lin S."/>
            <person name="Lin Y."/>
            <person name="Liou J."/>
            <person name="Liu S."/>
            <person name="Hsing Y."/>
            <person name="Raghuvanshi S."/>
            <person name="Mohanty A."/>
            <person name="Bharti A.K."/>
            <person name="Gaur A."/>
            <person name="Gupta V."/>
            <person name="Kumar D."/>
            <person name="Ravi V."/>
            <person name="Vij S."/>
            <person name="Kapur A."/>
            <person name="Khurana P."/>
            <person name="Khurana P."/>
            <person name="Khurana J.P."/>
            <person name="Tyagi A.K."/>
            <person name="Gaikwad K."/>
            <person name="Singh A."/>
            <person name="Dalal V."/>
            <person name="Srivastava S."/>
            <person name="Dixit A."/>
            <person name="Pal A.K."/>
            <person name="Ghazi I.A."/>
            <person name="Yadav M."/>
            <person name="Pandit A."/>
            <person name="Bhargava A."/>
            <person name="Sureshbabu K."/>
            <person name="Batra K."/>
            <person name="Sharma T.R."/>
            <person name="Mohapatra T."/>
            <person name="Singh N.K."/>
            <person name="Messing J."/>
            <person name="Nelson A.B."/>
            <person name="Fuks G."/>
            <person name="Kavchok S."/>
            <person name="Keizer G."/>
            <person name="Linton E."/>
            <person name="Llaca V."/>
            <person name="Song R."/>
            <person name="Tanyolac B."/>
            <person name="Young S."/>
            <person name="Ho-Il K."/>
            <person name="Hahn J.H."/>
            <person name="Sangsakoo G."/>
            <person name="Vanavichit A."/>
            <person name="de Mattos Luiz.A.T."/>
            <person name="Zimmer P.D."/>
            <person name="Malone G."/>
            <person name="Dellagostin O."/>
            <person name="de Oliveira A.C."/>
            <person name="Bevan M."/>
            <person name="Bancroft I."/>
            <person name="Minx P."/>
            <person name="Cordum H."/>
            <person name="Wilson R."/>
            <person name="Cheng Z."/>
            <person name="Jin W."/>
            <person name="Jiang J."/>
            <person name="Leong S.A."/>
            <person name="Iwama H."/>
            <person name="Gojobori T."/>
            <person name="Itoh T."/>
            <person name="Niimura Y."/>
            <person name="Fujii Y."/>
            <person name="Habara T."/>
            <person name="Sakai H."/>
            <person name="Sato Y."/>
            <person name="Wilson G."/>
            <person name="Kumar K."/>
            <person name="McCouch S."/>
            <person name="Juretic N."/>
            <person name="Hoen D."/>
            <person name="Wright S."/>
            <person name="Bruskiewich R."/>
            <person name="Bureau T."/>
            <person name="Miyao A."/>
            <person name="Hirochika H."/>
            <person name="Nishikawa T."/>
            <person name="Kadowaki K."/>
            <person name="Sugiura M."/>
            <person name="Burr B."/>
            <person name="Sasaki T."/>
        </authorList>
    </citation>
    <scope>NUCLEOTIDE SEQUENCE [LARGE SCALE GENOMIC DNA]</scope>
    <source>
        <strain evidence="2">cv. Nipponbare</strain>
    </source>
</reference>
<protein>
    <submittedName>
        <fullName evidence="1">Os04g0249550 protein</fullName>
    </submittedName>
</protein>
<dbReference type="Gramene" id="Os04t0249550-00">
    <property type="protein sequence ID" value="Os04t0249550-00"/>
    <property type="gene ID" value="Os04g0249550"/>
</dbReference>
<dbReference type="InParanoid" id="A0A0P0W831"/>
<dbReference type="PaxDb" id="39947-A0A0P0W831"/>
<gene>
    <name evidence="1" type="ordered locus">Os04g0249550</name>
    <name evidence="1" type="ORF">OSNPB_040249550</name>
</gene>